<keyword evidence="3" id="KW-1185">Reference proteome</keyword>
<reference evidence="2 3" key="1">
    <citation type="journal article" date="2013" name="BMC Genomics">
        <title>The genome and transcriptome of the pine saprophyte Ophiostoma piceae, and a comparison with the bark beetle-associated pine pathogen Grosmannia clavigera.</title>
        <authorList>
            <person name="Haridas S."/>
            <person name="Wang Y."/>
            <person name="Lim L."/>
            <person name="Massoumi Alamouti S."/>
            <person name="Jackman S."/>
            <person name="Docking R."/>
            <person name="Robertson G."/>
            <person name="Birol I."/>
            <person name="Bohlmann J."/>
            <person name="Breuil C."/>
        </authorList>
    </citation>
    <scope>NUCLEOTIDE SEQUENCE [LARGE SCALE GENOMIC DNA]</scope>
    <source>
        <strain evidence="2 3">UAMH 11346</strain>
    </source>
</reference>
<evidence type="ECO:0000256" key="1">
    <source>
        <dbReference type="SAM" id="MobiDB-lite"/>
    </source>
</evidence>
<name>S3CNY6_OPHP1</name>
<dbReference type="HOGENOM" id="CLU_2574494_0_0_1"/>
<dbReference type="VEuPathDB" id="FungiDB:F503_08597"/>
<dbReference type="Proteomes" id="UP000016923">
    <property type="component" value="Unassembled WGS sequence"/>
</dbReference>
<sequence>MPRESRRELDEPRKNGAEEKMYGVWCTMGDLRARSDVDLRQEQAKQWTYSPRSSGHPAARGEARWSDSQTLRLTDHQKGHS</sequence>
<gene>
    <name evidence="2" type="ORF">F503_08597</name>
</gene>
<dbReference type="AlphaFoldDB" id="S3CNY6"/>
<organism evidence="2 3">
    <name type="scientific">Ophiostoma piceae (strain UAMH 11346)</name>
    <name type="common">Sap stain fungus</name>
    <dbReference type="NCBI Taxonomy" id="1262450"/>
    <lineage>
        <taxon>Eukaryota</taxon>
        <taxon>Fungi</taxon>
        <taxon>Dikarya</taxon>
        <taxon>Ascomycota</taxon>
        <taxon>Pezizomycotina</taxon>
        <taxon>Sordariomycetes</taxon>
        <taxon>Sordariomycetidae</taxon>
        <taxon>Ophiostomatales</taxon>
        <taxon>Ophiostomataceae</taxon>
        <taxon>Ophiostoma</taxon>
    </lineage>
</organism>
<accession>S3CNY6</accession>
<feature type="region of interest" description="Disordered" evidence="1">
    <location>
        <begin position="1"/>
        <end position="20"/>
    </location>
</feature>
<protein>
    <submittedName>
        <fullName evidence="2">Uncharacterized protein</fullName>
    </submittedName>
</protein>
<feature type="compositionally biased region" description="Polar residues" evidence="1">
    <location>
        <begin position="44"/>
        <end position="53"/>
    </location>
</feature>
<feature type="region of interest" description="Disordered" evidence="1">
    <location>
        <begin position="44"/>
        <end position="81"/>
    </location>
</feature>
<evidence type="ECO:0000313" key="2">
    <source>
        <dbReference type="EMBL" id="EPE02285.1"/>
    </source>
</evidence>
<evidence type="ECO:0000313" key="3">
    <source>
        <dbReference type="Proteomes" id="UP000016923"/>
    </source>
</evidence>
<proteinExistence type="predicted"/>
<dbReference type="EMBL" id="KE148182">
    <property type="protein sequence ID" value="EPE02285.1"/>
    <property type="molecule type" value="Genomic_DNA"/>
</dbReference>